<dbReference type="GO" id="GO:0005975">
    <property type="term" value="P:carbohydrate metabolic process"/>
    <property type="evidence" value="ECO:0007669"/>
    <property type="project" value="InterPro"/>
</dbReference>
<dbReference type="SUPFAM" id="SSF49899">
    <property type="entry name" value="Concanavalin A-like lectins/glucanases"/>
    <property type="match status" value="1"/>
</dbReference>
<dbReference type="InterPro" id="IPR000757">
    <property type="entry name" value="Beta-glucanase-like"/>
</dbReference>
<proteinExistence type="inferred from homology"/>
<comment type="caution">
    <text evidence="3">The sequence shown here is derived from an EMBL/GenBank/DDBJ whole genome shotgun (WGS) entry which is preliminary data.</text>
</comment>
<reference evidence="3" key="2">
    <citation type="journal article" date="2021" name="PeerJ">
        <title>Extensive microbial diversity within the chicken gut microbiome revealed by metagenomics and culture.</title>
        <authorList>
            <person name="Gilroy R."/>
            <person name="Ravi A."/>
            <person name="Getino M."/>
            <person name="Pursley I."/>
            <person name="Horton D.L."/>
            <person name="Alikhan N.F."/>
            <person name="Baker D."/>
            <person name="Gharbi K."/>
            <person name="Hall N."/>
            <person name="Watson M."/>
            <person name="Adriaenssens E.M."/>
            <person name="Foster-Nyarko E."/>
            <person name="Jarju S."/>
            <person name="Secka A."/>
            <person name="Antonio M."/>
            <person name="Oren A."/>
            <person name="Chaudhuri R.R."/>
            <person name="La Ragione R."/>
            <person name="Hildebrand F."/>
            <person name="Pallen M.J."/>
        </authorList>
    </citation>
    <scope>NUCLEOTIDE SEQUENCE</scope>
    <source>
        <strain evidence="3">G3-3990</strain>
    </source>
</reference>
<dbReference type="Proteomes" id="UP000823641">
    <property type="component" value="Unassembled WGS sequence"/>
</dbReference>
<gene>
    <name evidence="3" type="ORF">IAA73_03245</name>
</gene>
<reference evidence="3" key="1">
    <citation type="submission" date="2020-10" db="EMBL/GenBank/DDBJ databases">
        <authorList>
            <person name="Gilroy R."/>
        </authorList>
    </citation>
    <scope>NUCLEOTIDE SEQUENCE</scope>
    <source>
        <strain evidence="3">G3-3990</strain>
    </source>
</reference>
<dbReference type="PROSITE" id="PS51257">
    <property type="entry name" value="PROKAR_LIPOPROTEIN"/>
    <property type="match status" value="1"/>
</dbReference>
<comment type="similarity">
    <text evidence="1">Belongs to the glycosyl hydrolase 16 family.</text>
</comment>
<dbReference type="PANTHER" id="PTHR10963">
    <property type="entry name" value="GLYCOSYL HYDROLASE-RELATED"/>
    <property type="match status" value="1"/>
</dbReference>
<dbReference type="AlphaFoldDB" id="A0A9D9N3Z3"/>
<dbReference type="GO" id="GO:0004553">
    <property type="term" value="F:hydrolase activity, hydrolyzing O-glycosyl compounds"/>
    <property type="evidence" value="ECO:0007669"/>
    <property type="project" value="InterPro"/>
</dbReference>
<dbReference type="InterPro" id="IPR003343">
    <property type="entry name" value="Big_2"/>
</dbReference>
<evidence type="ECO:0000313" key="3">
    <source>
        <dbReference type="EMBL" id="MBO8459335.1"/>
    </source>
</evidence>
<accession>A0A9D9N3Z3</accession>
<evidence type="ECO:0000256" key="1">
    <source>
        <dbReference type="ARBA" id="ARBA00006865"/>
    </source>
</evidence>
<name>A0A9D9N3Z3_9BACT</name>
<dbReference type="CDD" id="cd08023">
    <property type="entry name" value="GH16_laminarinase_like"/>
    <property type="match status" value="1"/>
</dbReference>
<dbReference type="InterPro" id="IPR050546">
    <property type="entry name" value="Glycosyl_Hydrlase_16"/>
</dbReference>
<dbReference type="Pfam" id="PF00722">
    <property type="entry name" value="Glyco_hydro_16"/>
    <property type="match status" value="1"/>
</dbReference>
<dbReference type="InterPro" id="IPR013320">
    <property type="entry name" value="ConA-like_dom_sf"/>
</dbReference>
<dbReference type="PANTHER" id="PTHR10963:SF55">
    <property type="entry name" value="GLYCOSIDE HYDROLASE FAMILY 16 PROTEIN"/>
    <property type="match status" value="1"/>
</dbReference>
<dbReference type="EMBL" id="JADIMG010000033">
    <property type="protein sequence ID" value="MBO8459335.1"/>
    <property type="molecule type" value="Genomic_DNA"/>
</dbReference>
<dbReference type="PROSITE" id="PS51762">
    <property type="entry name" value="GH16_2"/>
    <property type="match status" value="1"/>
</dbReference>
<protein>
    <submittedName>
        <fullName evidence="3">Family 16 glycosylhydrolase</fullName>
    </submittedName>
</protein>
<dbReference type="InterPro" id="IPR008964">
    <property type="entry name" value="Invasin/intimin_cell_adhesion"/>
</dbReference>
<evidence type="ECO:0000259" key="2">
    <source>
        <dbReference type="PROSITE" id="PS51762"/>
    </source>
</evidence>
<dbReference type="Pfam" id="PF02368">
    <property type="entry name" value="Big_2"/>
    <property type="match status" value="1"/>
</dbReference>
<sequence>MSRSIMKAKFLYIIFSLFLLASCTESIEVVLDRTVAQMVVGDMITLQAQTNPHTDEEVEWISTNPEVATVFKGVVTAVADGKTEIMAKIGGSSAVCVVYVTQEGGTYWGEYQLVWEENFDGNALDTSVWNIEQGGGGWGNNEKQYYTDRSDNLRVEDGCLIIEAKKEQYENRSYTSARITTENKKDFVYGKIEARISLPTGRGTWPAFWMLGYGSWPTCGEIDIMEHVGSNPTMISHALHTRKKNGSNGQNWSLRVTKENVEGEFHVYGIEWLKDYQFGRDAIRFYIDDEVSTIQYEPTAEPDFEQWPFNDEFFVILNLALGGNMGGSIDDNIFADPINNPILMKVDWVRVYQKQL</sequence>
<organism evidence="3 4">
    <name type="scientific">Candidatus Gallipaludibacter merdavium</name>
    <dbReference type="NCBI Taxonomy" id="2840839"/>
    <lineage>
        <taxon>Bacteria</taxon>
        <taxon>Pseudomonadati</taxon>
        <taxon>Bacteroidota</taxon>
        <taxon>Bacteroidia</taxon>
        <taxon>Bacteroidales</taxon>
        <taxon>Candidatus Gallipaludibacter</taxon>
    </lineage>
</organism>
<dbReference type="Gene3D" id="2.60.40.1080">
    <property type="match status" value="1"/>
</dbReference>
<dbReference type="SUPFAM" id="SSF49373">
    <property type="entry name" value="Invasin/intimin cell-adhesion fragments"/>
    <property type="match status" value="1"/>
</dbReference>
<dbReference type="Gene3D" id="2.60.120.200">
    <property type="match status" value="1"/>
</dbReference>
<feature type="domain" description="GH16" evidence="2">
    <location>
        <begin position="100"/>
        <end position="356"/>
    </location>
</feature>
<evidence type="ECO:0000313" key="4">
    <source>
        <dbReference type="Proteomes" id="UP000823641"/>
    </source>
</evidence>